<feature type="binding site" evidence="12">
    <location>
        <position position="565"/>
    </location>
    <ligand>
        <name>NADP(+)</name>
        <dbReference type="ChEBI" id="CHEBI:58349"/>
    </ligand>
</feature>
<dbReference type="PRINTS" id="PR00369">
    <property type="entry name" value="FLAVODOXIN"/>
</dbReference>
<dbReference type="EMBL" id="CP066776">
    <property type="protein sequence ID" value="QQL45168.1"/>
    <property type="molecule type" value="Genomic_DNA"/>
</dbReference>
<feature type="binding site" evidence="12">
    <location>
        <begin position="116"/>
        <end position="119"/>
    </location>
    <ligand>
        <name>FMN</name>
        <dbReference type="ChEBI" id="CHEBI:58210"/>
    </ligand>
</feature>
<dbReference type="PIRSF" id="PIRSF000207">
    <property type="entry name" value="SiR-FP_CysJ"/>
    <property type="match status" value="1"/>
</dbReference>
<keyword evidence="4" id="KW-0285">Flavoprotein</keyword>
<dbReference type="SUPFAM" id="SSF52218">
    <property type="entry name" value="Flavoproteins"/>
    <property type="match status" value="1"/>
</dbReference>
<dbReference type="PRINTS" id="PR00371">
    <property type="entry name" value="FPNCR"/>
</dbReference>
<evidence type="ECO:0000313" key="14">
    <source>
        <dbReference type="Proteomes" id="UP000475117"/>
    </source>
</evidence>
<dbReference type="AlphaFoldDB" id="A0A6B3LCJ4"/>
<comment type="cofactor">
    <cofactor evidence="12">
        <name>FAD</name>
        <dbReference type="ChEBI" id="CHEBI:57692"/>
    </cofactor>
    <text evidence="12">Binds 1 FAD per subunit.</text>
</comment>
<dbReference type="SUPFAM" id="SSF63380">
    <property type="entry name" value="Riboflavin synthase domain-like"/>
    <property type="match status" value="1"/>
</dbReference>
<keyword evidence="10" id="KW-0198">Cysteine biosynthesis</keyword>
<keyword evidence="6 12" id="KW-0274">FAD</keyword>
<dbReference type="SUPFAM" id="SSF52343">
    <property type="entry name" value="Ferredoxin reductase-like, C-terminal NADP-linked domain"/>
    <property type="match status" value="1"/>
</dbReference>
<dbReference type="InterPro" id="IPR017938">
    <property type="entry name" value="Riboflavin_synthase-like_b-brl"/>
</dbReference>
<comment type="catalytic activity">
    <reaction evidence="11">
        <text>hydrogen sulfide + 3 NADP(+) + 3 H2O = sulfite + 3 NADPH + 4 H(+)</text>
        <dbReference type="Rhea" id="RHEA:13801"/>
        <dbReference type="ChEBI" id="CHEBI:15377"/>
        <dbReference type="ChEBI" id="CHEBI:15378"/>
        <dbReference type="ChEBI" id="CHEBI:17359"/>
        <dbReference type="ChEBI" id="CHEBI:29919"/>
        <dbReference type="ChEBI" id="CHEBI:57783"/>
        <dbReference type="ChEBI" id="CHEBI:58349"/>
        <dbReference type="EC" id="1.8.1.2"/>
    </reaction>
</comment>
<dbReference type="Proteomes" id="UP000475117">
    <property type="component" value="Chromosome"/>
</dbReference>
<keyword evidence="3" id="KW-0028">Amino-acid biosynthesis</keyword>
<dbReference type="InterPro" id="IPR023173">
    <property type="entry name" value="NADPH_Cyt_P450_Rdtase_alpha"/>
</dbReference>
<dbReference type="InterPro" id="IPR017927">
    <property type="entry name" value="FAD-bd_FR_type"/>
</dbReference>
<feature type="binding site" evidence="12">
    <location>
        <position position="413"/>
    </location>
    <ligand>
        <name>FAD</name>
        <dbReference type="ChEBI" id="CHEBI:57692"/>
    </ligand>
</feature>
<organism evidence="13 14">
    <name type="scientific">Sulfuriroseicoccus oceanibius</name>
    <dbReference type="NCBI Taxonomy" id="2707525"/>
    <lineage>
        <taxon>Bacteria</taxon>
        <taxon>Pseudomonadati</taxon>
        <taxon>Verrucomicrobiota</taxon>
        <taxon>Verrucomicrobiia</taxon>
        <taxon>Verrucomicrobiales</taxon>
        <taxon>Verrucomicrobiaceae</taxon>
        <taxon>Sulfuriroseicoccus</taxon>
    </lineage>
</organism>
<keyword evidence="2" id="KW-0813">Transport</keyword>
<dbReference type="RefSeq" id="WP_164364930.1">
    <property type="nucleotide sequence ID" value="NZ_CP066776.1"/>
</dbReference>
<feature type="binding site" evidence="12">
    <location>
        <begin position="152"/>
        <end position="161"/>
    </location>
    <ligand>
        <name>FMN</name>
        <dbReference type="ChEBI" id="CHEBI:58210"/>
    </ligand>
</feature>
<keyword evidence="7 12" id="KW-0521">NADP</keyword>
<evidence type="ECO:0000256" key="3">
    <source>
        <dbReference type="ARBA" id="ARBA00022605"/>
    </source>
</evidence>
<evidence type="ECO:0000256" key="6">
    <source>
        <dbReference type="ARBA" id="ARBA00022827"/>
    </source>
</evidence>
<proteinExistence type="predicted"/>
<dbReference type="Gene3D" id="3.40.50.360">
    <property type="match status" value="1"/>
</dbReference>
<feature type="binding site" evidence="12">
    <location>
        <begin position="529"/>
        <end position="533"/>
    </location>
    <ligand>
        <name>NADP(+)</name>
        <dbReference type="ChEBI" id="CHEBI:58349"/>
    </ligand>
</feature>
<evidence type="ECO:0000256" key="7">
    <source>
        <dbReference type="ARBA" id="ARBA00022857"/>
    </source>
</evidence>
<keyword evidence="8" id="KW-0249">Electron transport</keyword>
<dbReference type="InterPro" id="IPR029039">
    <property type="entry name" value="Flavoprotein-like_sf"/>
</dbReference>
<evidence type="ECO:0000256" key="10">
    <source>
        <dbReference type="ARBA" id="ARBA00023192"/>
    </source>
</evidence>
<evidence type="ECO:0000256" key="8">
    <source>
        <dbReference type="ARBA" id="ARBA00022982"/>
    </source>
</evidence>
<dbReference type="Gene3D" id="3.40.50.80">
    <property type="entry name" value="Nucleotide-binding domain of ferredoxin-NADP reductase (FNR) module"/>
    <property type="match status" value="1"/>
</dbReference>
<feature type="binding site" evidence="12">
    <location>
        <begin position="407"/>
        <end position="409"/>
    </location>
    <ligand>
        <name>FAD</name>
        <dbReference type="ChEBI" id="CHEBI:57692"/>
    </ligand>
</feature>
<dbReference type="Pfam" id="PF00175">
    <property type="entry name" value="NAD_binding_1"/>
    <property type="match status" value="1"/>
</dbReference>
<feature type="binding site" evidence="12">
    <location>
        <begin position="523"/>
        <end position="524"/>
    </location>
    <ligand>
        <name>NADP(+)</name>
        <dbReference type="ChEBI" id="CHEBI:58349"/>
    </ligand>
</feature>
<name>A0A6B3LCJ4_9BACT</name>
<evidence type="ECO:0000256" key="11">
    <source>
        <dbReference type="ARBA" id="ARBA00052219"/>
    </source>
</evidence>
<evidence type="ECO:0000256" key="12">
    <source>
        <dbReference type="PIRSR" id="PIRSR000207-1"/>
    </source>
</evidence>
<dbReference type="Pfam" id="PF00667">
    <property type="entry name" value="FAD_binding_1"/>
    <property type="match status" value="1"/>
</dbReference>
<dbReference type="InterPro" id="IPR039261">
    <property type="entry name" value="FNR_nucleotide-bd"/>
</dbReference>
<evidence type="ECO:0000256" key="2">
    <source>
        <dbReference type="ARBA" id="ARBA00022448"/>
    </source>
</evidence>
<keyword evidence="9 13" id="KW-0560">Oxidoreductase</keyword>
<gene>
    <name evidence="13" type="ORF">G3M56_000850</name>
</gene>
<feature type="binding site" evidence="12">
    <location>
        <position position="322"/>
    </location>
    <ligand>
        <name>FAD</name>
        <dbReference type="ChEBI" id="CHEBI:57692"/>
    </ligand>
</feature>
<dbReference type="PROSITE" id="PS50902">
    <property type="entry name" value="FLAVODOXIN_LIKE"/>
    <property type="match status" value="1"/>
</dbReference>
<protein>
    <recommendedName>
        <fullName evidence="1">assimilatory sulfite reductase (NADPH)</fullName>
        <ecNumber evidence="1">1.8.1.2</ecNumber>
    </recommendedName>
</protein>
<dbReference type="GO" id="GO:0050660">
    <property type="term" value="F:flavin adenine dinucleotide binding"/>
    <property type="evidence" value="ECO:0007669"/>
    <property type="project" value="InterPro"/>
</dbReference>
<dbReference type="PANTHER" id="PTHR19384:SF128">
    <property type="entry name" value="NADPH OXIDOREDUCTASE A"/>
    <property type="match status" value="1"/>
</dbReference>
<evidence type="ECO:0000256" key="1">
    <source>
        <dbReference type="ARBA" id="ARBA00012604"/>
    </source>
</evidence>
<dbReference type="EC" id="1.8.1.2" evidence="1"/>
<dbReference type="FunFam" id="3.40.50.80:FF:000001">
    <property type="entry name" value="NADPH--cytochrome P450 reductase 1"/>
    <property type="match status" value="1"/>
</dbReference>
<keyword evidence="14" id="KW-1185">Reference proteome</keyword>
<dbReference type="InterPro" id="IPR001709">
    <property type="entry name" value="Flavoprot_Pyr_Nucl_cyt_Rdtase"/>
</dbReference>
<dbReference type="InterPro" id="IPR003097">
    <property type="entry name" value="CysJ-like_FAD-binding"/>
</dbReference>
<dbReference type="GO" id="GO:0005829">
    <property type="term" value="C:cytosol"/>
    <property type="evidence" value="ECO:0007669"/>
    <property type="project" value="TreeGrafter"/>
</dbReference>
<dbReference type="Gene3D" id="2.40.30.10">
    <property type="entry name" value="Translation factors"/>
    <property type="match status" value="1"/>
</dbReference>
<feature type="binding site" evidence="12">
    <location>
        <begin position="422"/>
        <end position="425"/>
    </location>
    <ligand>
        <name>FAD</name>
        <dbReference type="ChEBI" id="CHEBI:57692"/>
    </ligand>
</feature>
<sequence length="603" mass="65113">MQLPDFSPFSPEQRQALNLALASADAGQIQWLSGFLAGASAGAVPAAGAVAAPAAAPAAALPVTIFFGTESGNSEALAEDDAALLKKKGFKVKVKSLGDTTLDELKEAQNALLVVSTWGDGEPPDAVVPFHEKLMGADAPKLDGLNFSVCALGDTSYEQFCECGKQFDKRLEELGAKRIADRVDCDVDFDETHEEWIGAVLGALEAIAPAAAPAVAAVPAAGAVAPAAAYGKKNPFPAPVLNRVLLNGEGSSKETWHLELGLEGSGMSYDAGDALALIPQNAPDVVESVLEAGGFDPSAKVSVKGAGERPLIDAMTENLDITGISPTILKKYNELAQSDKLSALLDPSNKAELKDYLWGRQIVDVLTDFPVKDLSAADFTGILRKMPPRLYSISSSIHAHPNEVHLTIASVRYNAHGRDRKGVASTYIADGLTPGDSTVGVYTHANKNFKLPKRGDTPIIMVGPGTGVAPFRSFIEERAALGEKGKNWLFFGDQHYTYDFLYQLEWQQHLKDGTLDKLDVAFSRDQKEKIYVQHRLLENSKEIFKWLEEGAHFYVCGDASRMANDVNEALIAIAMKEARLKRDAAEYYVEDLKKSKRYQRDVY</sequence>
<dbReference type="InterPro" id="IPR008254">
    <property type="entry name" value="Flavodoxin/NO_synth"/>
</dbReference>
<dbReference type="NCBIfam" id="TIGR01931">
    <property type="entry name" value="cysJ"/>
    <property type="match status" value="1"/>
</dbReference>
<accession>A0A6B3LCJ4</accession>
<dbReference type="InterPro" id="IPR010199">
    <property type="entry name" value="CysJ"/>
</dbReference>
<dbReference type="KEGG" id="soa:G3M56_000850"/>
<feature type="binding site" evidence="12">
    <location>
        <position position="603"/>
    </location>
    <ligand>
        <name>FAD</name>
        <dbReference type="ChEBI" id="CHEBI:57692"/>
    </ligand>
</feature>
<dbReference type="Gene3D" id="1.20.990.10">
    <property type="entry name" value="NADPH-cytochrome p450 Reductase, Chain A, domain 3"/>
    <property type="match status" value="1"/>
</dbReference>
<keyword evidence="5 12" id="KW-0288">FMN</keyword>
<dbReference type="GO" id="GO:0010181">
    <property type="term" value="F:FMN binding"/>
    <property type="evidence" value="ECO:0007669"/>
    <property type="project" value="InterPro"/>
</dbReference>
<dbReference type="Pfam" id="PF00258">
    <property type="entry name" value="Flavodoxin_1"/>
    <property type="match status" value="1"/>
</dbReference>
<comment type="cofactor">
    <cofactor evidence="12">
        <name>FMN</name>
        <dbReference type="ChEBI" id="CHEBI:58210"/>
    </cofactor>
    <text evidence="12">Binds 1 FMN per subunit.</text>
</comment>
<dbReference type="PANTHER" id="PTHR19384">
    <property type="entry name" value="NITRIC OXIDE SYNTHASE-RELATED"/>
    <property type="match status" value="1"/>
</dbReference>
<reference evidence="13 14" key="1">
    <citation type="submission" date="2020-12" db="EMBL/GenBank/DDBJ databases">
        <title>Sulforoseuscoccus oceanibium gen. nov., sp. nov., a representative of the phylum Verrucomicrobia with special cytoplasmic membrane, and proposal of Sulforoseuscoccusaceae fam. nov.</title>
        <authorList>
            <person name="Xi F."/>
        </authorList>
    </citation>
    <scope>NUCLEOTIDE SEQUENCE [LARGE SCALE GENOMIC DNA]</scope>
    <source>
        <strain evidence="13 14">T37</strain>
    </source>
</reference>
<dbReference type="GO" id="GO:0019344">
    <property type="term" value="P:cysteine biosynthetic process"/>
    <property type="evidence" value="ECO:0007669"/>
    <property type="project" value="UniProtKB-KW"/>
</dbReference>
<evidence type="ECO:0000313" key="13">
    <source>
        <dbReference type="EMBL" id="QQL45168.1"/>
    </source>
</evidence>
<evidence type="ECO:0000256" key="9">
    <source>
        <dbReference type="ARBA" id="ARBA00023002"/>
    </source>
</evidence>
<evidence type="ECO:0000256" key="4">
    <source>
        <dbReference type="ARBA" id="ARBA00022630"/>
    </source>
</evidence>
<dbReference type="CDD" id="cd06199">
    <property type="entry name" value="SiR"/>
    <property type="match status" value="1"/>
</dbReference>
<dbReference type="InterPro" id="IPR001094">
    <property type="entry name" value="Flavdoxin-like"/>
</dbReference>
<dbReference type="PROSITE" id="PS51384">
    <property type="entry name" value="FAD_FR"/>
    <property type="match status" value="1"/>
</dbReference>
<feature type="binding site" evidence="12">
    <location>
        <begin position="389"/>
        <end position="392"/>
    </location>
    <ligand>
        <name>FAD</name>
        <dbReference type="ChEBI" id="CHEBI:57692"/>
    </ligand>
</feature>
<dbReference type="InterPro" id="IPR001433">
    <property type="entry name" value="OxRdtase_FAD/NAD-bd"/>
</dbReference>
<evidence type="ECO:0000256" key="5">
    <source>
        <dbReference type="ARBA" id="ARBA00022643"/>
    </source>
</evidence>
<dbReference type="GO" id="GO:0004783">
    <property type="term" value="F:sulfite reductase (NADPH) activity"/>
    <property type="evidence" value="ECO:0007669"/>
    <property type="project" value="UniProtKB-EC"/>
</dbReference>